<proteinExistence type="predicted"/>
<name>A0A928ZY60_LEPEC</name>
<dbReference type="InterPro" id="IPR012327">
    <property type="entry name" value="MeTrfase_D12"/>
</dbReference>
<protein>
    <submittedName>
        <fullName evidence="5">DNA adenine methylase</fullName>
    </submittedName>
</protein>
<evidence type="ECO:0000313" key="6">
    <source>
        <dbReference type="Proteomes" id="UP000615026"/>
    </source>
</evidence>
<dbReference type="PANTHER" id="PTHR30481">
    <property type="entry name" value="DNA ADENINE METHYLASE"/>
    <property type="match status" value="1"/>
</dbReference>
<evidence type="ECO:0000313" key="5">
    <source>
        <dbReference type="EMBL" id="MBE9069595.1"/>
    </source>
</evidence>
<gene>
    <name evidence="5" type="ORF">IQ260_23395</name>
</gene>
<dbReference type="GO" id="GO:0006298">
    <property type="term" value="P:mismatch repair"/>
    <property type="evidence" value="ECO:0007669"/>
    <property type="project" value="TreeGrafter"/>
</dbReference>
<feature type="region of interest" description="Disordered" evidence="4">
    <location>
        <begin position="335"/>
        <end position="382"/>
    </location>
</feature>
<reference evidence="5" key="1">
    <citation type="submission" date="2020-10" db="EMBL/GenBank/DDBJ databases">
        <authorList>
            <person name="Castelo-Branco R."/>
            <person name="Eusebio N."/>
            <person name="Adriana R."/>
            <person name="Vieira A."/>
            <person name="Brugerolle De Fraissinette N."/>
            <person name="Rezende De Castro R."/>
            <person name="Schneider M.P."/>
            <person name="Vasconcelos V."/>
            <person name="Leao P.N."/>
        </authorList>
    </citation>
    <scope>NUCLEOTIDE SEQUENCE</scope>
    <source>
        <strain evidence="5">LEGE 11479</strain>
    </source>
</reference>
<evidence type="ECO:0000256" key="4">
    <source>
        <dbReference type="SAM" id="MobiDB-lite"/>
    </source>
</evidence>
<evidence type="ECO:0000256" key="1">
    <source>
        <dbReference type="ARBA" id="ARBA00022603"/>
    </source>
</evidence>
<dbReference type="GO" id="GO:0009307">
    <property type="term" value="P:DNA restriction-modification system"/>
    <property type="evidence" value="ECO:0007669"/>
    <property type="project" value="InterPro"/>
</dbReference>
<dbReference type="SUPFAM" id="SSF53335">
    <property type="entry name" value="S-adenosyl-L-methionine-dependent methyltransferases"/>
    <property type="match status" value="1"/>
</dbReference>
<comment type="caution">
    <text evidence="5">The sequence shown here is derived from an EMBL/GenBank/DDBJ whole genome shotgun (WGS) entry which is preliminary data.</text>
</comment>
<dbReference type="InterPro" id="IPR029063">
    <property type="entry name" value="SAM-dependent_MTases_sf"/>
</dbReference>
<dbReference type="EMBL" id="JADEXP010000296">
    <property type="protein sequence ID" value="MBE9069595.1"/>
    <property type="molecule type" value="Genomic_DNA"/>
</dbReference>
<accession>A0A928ZY60</accession>
<keyword evidence="2" id="KW-0808">Transferase</keyword>
<dbReference type="GO" id="GO:0032259">
    <property type="term" value="P:methylation"/>
    <property type="evidence" value="ECO:0007669"/>
    <property type="project" value="UniProtKB-KW"/>
</dbReference>
<dbReference type="Proteomes" id="UP000615026">
    <property type="component" value="Unassembled WGS sequence"/>
</dbReference>
<dbReference type="GO" id="GO:0043565">
    <property type="term" value="F:sequence-specific DNA binding"/>
    <property type="evidence" value="ECO:0007669"/>
    <property type="project" value="TreeGrafter"/>
</dbReference>
<dbReference type="Pfam" id="PF02086">
    <property type="entry name" value="MethyltransfD12"/>
    <property type="match status" value="1"/>
</dbReference>
<organism evidence="5 6">
    <name type="scientific">Leptolyngbya cf. ectocarpi LEGE 11479</name>
    <dbReference type="NCBI Taxonomy" id="1828722"/>
    <lineage>
        <taxon>Bacteria</taxon>
        <taxon>Bacillati</taxon>
        <taxon>Cyanobacteriota</taxon>
        <taxon>Cyanophyceae</taxon>
        <taxon>Leptolyngbyales</taxon>
        <taxon>Leptolyngbyaceae</taxon>
        <taxon>Leptolyngbya group</taxon>
        <taxon>Leptolyngbya</taxon>
    </lineage>
</organism>
<sequence>MLIRTRPKVKLDEMPNPCSGGTIERPALRYFGGKWRLAPWILQYFPEHRIYCEPYAGAFSVGLRKPPAAVDVLNECNPGVTNFFQVLKDWPQELIAALNASPKTRDEFKRCMVIEGNAFERARRFYLFCQMSFSNGGGRWSSGTSEERLRLVQSQDCDYLMAVSQRLANVQITHDLAEVAIAVYDSPETLFYIDPPYVQSTRGSKDTRHINGAPRRQYAYEMDDDGHRHLAEQLHDAQGMVVLSGYESALYAELYPGWRCVKKQIQTSQGLRTECLWLKPTAGERIYLPLSFGNKCVWAPSLVRSDGFIEIHAHTNGEPITAYHHWNAVISKNCRQQPPTTAKSVITDSSKSKHRKHNQKGQASGWLESRTGNRKRKTPSTSYYYRWDSPQGRITEYVSTSKLSEVSRMLAENCPALEILRYVVKGKKKLSKSVQSLLANSKTGDDHGCAQG</sequence>
<dbReference type="Gene3D" id="3.40.50.150">
    <property type="entry name" value="Vaccinia Virus protein VP39"/>
    <property type="match status" value="2"/>
</dbReference>
<dbReference type="GO" id="GO:0009007">
    <property type="term" value="F:site-specific DNA-methyltransferase (adenine-specific) activity"/>
    <property type="evidence" value="ECO:0007669"/>
    <property type="project" value="UniProtKB-EC"/>
</dbReference>
<dbReference type="PRINTS" id="PR00505">
    <property type="entry name" value="D12N6MTFRASE"/>
</dbReference>
<keyword evidence="6" id="KW-1185">Reference proteome</keyword>
<dbReference type="AlphaFoldDB" id="A0A928ZY60"/>
<evidence type="ECO:0000256" key="2">
    <source>
        <dbReference type="ARBA" id="ARBA00022679"/>
    </source>
</evidence>
<dbReference type="GO" id="GO:1904047">
    <property type="term" value="F:S-adenosyl-L-methionine binding"/>
    <property type="evidence" value="ECO:0007669"/>
    <property type="project" value="TreeGrafter"/>
</dbReference>
<evidence type="ECO:0000256" key="3">
    <source>
        <dbReference type="ARBA" id="ARBA00022691"/>
    </source>
</evidence>
<feature type="compositionally biased region" description="Polar residues" evidence="4">
    <location>
        <begin position="335"/>
        <end position="349"/>
    </location>
</feature>
<keyword evidence="1 5" id="KW-0489">Methyltransferase</keyword>
<dbReference type="PANTHER" id="PTHR30481:SF4">
    <property type="entry name" value="SITE-SPECIFIC DNA-METHYLTRANSFERASE (ADENINE-SPECIFIC)"/>
    <property type="match status" value="1"/>
</dbReference>
<dbReference type="RefSeq" id="WP_193995489.1">
    <property type="nucleotide sequence ID" value="NZ_JADEXP010000296.1"/>
</dbReference>
<keyword evidence="3" id="KW-0949">S-adenosyl-L-methionine</keyword>